<evidence type="ECO:0000313" key="2">
    <source>
        <dbReference type="EMBL" id="KAI9197700.1"/>
    </source>
</evidence>
<proteinExistence type="predicted"/>
<reference evidence="2 3" key="1">
    <citation type="journal article" date="2022" name="Plant J.">
        <title>Strategies of tolerance reflected in two North American maple genomes.</title>
        <authorList>
            <person name="McEvoy S.L."/>
            <person name="Sezen U.U."/>
            <person name="Trouern-Trend A."/>
            <person name="McMahon S.M."/>
            <person name="Schaberg P.G."/>
            <person name="Yang J."/>
            <person name="Wegrzyn J.L."/>
            <person name="Swenson N.G."/>
        </authorList>
    </citation>
    <scope>NUCLEOTIDE SEQUENCE [LARGE SCALE GENOMIC DNA]</scope>
    <source>
        <strain evidence="2">91603</strain>
    </source>
</reference>
<protein>
    <submittedName>
        <fullName evidence="2">Uncharacterized protein</fullName>
    </submittedName>
</protein>
<dbReference type="Proteomes" id="UP001064489">
    <property type="component" value="Chromosome 13"/>
</dbReference>
<dbReference type="EMBL" id="JAJSOW010000002">
    <property type="protein sequence ID" value="KAI9197700.1"/>
    <property type="molecule type" value="Genomic_DNA"/>
</dbReference>
<name>A0AAD5JP25_ACENE</name>
<dbReference type="AlphaFoldDB" id="A0AAD5JP25"/>
<keyword evidence="3" id="KW-1185">Reference proteome</keyword>
<gene>
    <name evidence="2" type="ORF">LWI28_002741</name>
</gene>
<feature type="region of interest" description="Disordered" evidence="1">
    <location>
        <begin position="88"/>
        <end position="120"/>
    </location>
</feature>
<evidence type="ECO:0000313" key="3">
    <source>
        <dbReference type="Proteomes" id="UP001064489"/>
    </source>
</evidence>
<accession>A0AAD5JP25</accession>
<comment type="caution">
    <text evidence="2">The sequence shown here is derived from an EMBL/GenBank/DDBJ whole genome shotgun (WGS) entry which is preliminary data.</text>
</comment>
<sequence length="140" mass="15917">MNLEDIASLYASLSISPHDGPVQLLDEVEVNPKVNGKEDFLYRAWLRATGSIRHSNFHSHRNNFFSLINTESNWRFVRGKEKLIPEPVLDNSTISNSRKHTRKEDVMSMASDSDLEPSGALQQEEMVIKLEHVGNKEVKA</sequence>
<organism evidence="2 3">
    <name type="scientific">Acer negundo</name>
    <name type="common">Box elder</name>
    <dbReference type="NCBI Taxonomy" id="4023"/>
    <lineage>
        <taxon>Eukaryota</taxon>
        <taxon>Viridiplantae</taxon>
        <taxon>Streptophyta</taxon>
        <taxon>Embryophyta</taxon>
        <taxon>Tracheophyta</taxon>
        <taxon>Spermatophyta</taxon>
        <taxon>Magnoliopsida</taxon>
        <taxon>eudicotyledons</taxon>
        <taxon>Gunneridae</taxon>
        <taxon>Pentapetalae</taxon>
        <taxon>rosids</taxon>
        <taxon>malvids</taxon>
        <taxon>Sapindales</taxon>
        <taxon>Sapindaceae</taxon>
        <taxon>Hippocastanoideae</taxon>
        <taxon>Acereae</taxon>
        <taxon>Acer</taxon>
    </lineage>
</organism>
<evidence type="ECO:0000256" key="1">
    <source>
        <dbReference type="SAM" id="MobiDB-lite"/>
    </source>
</evidence>